<comment type="caution">
    <text evidence="2">The sequence shown here is derived from an EMBL/GenBank/DDBJ whole genome shotgun (WGS) entry which is preliminary data.</text>
</comment>
<gene>
    <name evidence="2" type="ORF">CVLEPA_LOCUS26343</name>
</gene>
<evidence type="ECO:0000313" key="3">
    <source>
        <dbReference type="Proteomes" id="UP001642483"/>
    </source>
</evidence>
<keyword evidence="1" id="KW-0732">Signal</keyword>
<evidence type="ECO:0000313" key="2">
    <source>
        <dbReference type="EMBL" id="CAK8693011.1"/>
    </source>
</evidence>
<dbReference type="InterPro" id="IPR036880">
    <property type="entry name" value="Kunitz_BPTI_sf"/>
</dbReference>
<organism evidence="2 3">
    <name type="scientific">Clavelina lepadiformis</name>
    <name type="common">Light-bulb sea squirt</name>
    <name type="synonym">Ascidia lepadiformis</name>
    <dbReference type="NCBI Taxonomy" id="159417"/>
    <lineage>
        <taxon>Eukaryota</taxon>
        <taxon>Metazoa</taxon>
        <taxon>Chordata</taxon>
        <taxon>Tunicata</taxon>
        <taxon>Ascidiacea</taxon>
        <taxon>Aplousobranchia</taxon>
        <taxon>Clavelinidae</taxon>
        <taxon>Clavelina</taxon>
    </lineage>
</organism>
<accession>A0ABP0GMP4</accession>
<sequence>MTSRIFVLMLSATFLALAASTGEETTHHLTCTRPAPIGMDDCGERFATVWYYTGSKCVSVKTNYCVEQPETLFWSKKQCENFCHKK</sequence>
<dbReference type="Proteomes" id="UP001642483">
    <property type="component" value="Unassembled WGS sequence"/>
</dbReference>
<dbReference type="EMBL" id="CAWYQH010000130">
    <property type="protein sequence ID" value="CAK8693011.1"/>
    <property type="molecule type" value="Genomic_DNA"/>
</dbReference>
<feature type="chain" id="PRO_5046924545" evidence="1">
    <location>
        <begin position="19"/>
        <end position="86"/>
    </location>
</feature>
<proteinExistence type="predicted"/>
<feature type="signal peptide" evidence="1">
    <location>
        <begin position="1"/>
        <end position="18"/>
    </location>
</feature>
<keyword evidence="3" id="KW-1185">Reference proteome</keyword>
<evidence type="ECO:0000256" key="1">
    <source>
        <dbReference type="SAM" id="SignalP"/>
    </source>
</evidence>
<dbReference type="SUPFAM" id="SSF57362">
    <property type="entry name" value="BPTI-like"/>
    <property type="match status" value="1"/>
</dbReference>
<protein>
    <submittedName>
        <fullName evidence="2">Uncharacterized protein</fullName>
    </submittedName>
</protein>
<reference evidence="2 3" key="1">
    <citation type="submission" date="2024-02" db="EMBL/GenBank/DDBJ databases">
        <authorList>
            <person name="Daric V."/>
            <person name="Darras S."/>
        </authorList>
    </citation>
    <scope>NUCLEOTIDE SEQUENCE [LARGE SCALE GENOMIC DNA]</scope>
</reference>
<name>A0ABP0GMP4_CLALP</name>